<evidence type="ECO:0000259" key="12">
    <source>
        <dbReference type="PROSITE" id="PS50287"/>
    </source>
</evidence>
<dbReference type="PANTHER" id="PTHR19331">
    <property type="entry name" value="SCAVENGER RECEPTOR DOMAIN-CONTAINING"/>
    <property type="match status" value="1"/>
</dbReference>
<dbReference type="InterPro" id="IPR003410">
    <property type="entry name" value="HYR_dom"/>
</dbReference>
<keyword evidence="6" id="KW-0325">Glycoprotein</keyword>
<feature type="repeat" description="LDL-receptor class B" evidence="9">
    <location>
        <begin position="2047"/>
        <end position="2090"/>
    </location>
</feature>
<dbReference type="PROSITE" id="PS50825">
    <property type="entry name" value="HYR"/>
    <property type="match status" value="1"/>
</dbReference>
<feature type="disulfide bond" evidence="7">
    <location>
        <begin position="1879"/>
        <end position="1889"/>
    </location>
</feature>
<dbReference type="PROSITE" id="PS00420">
    <property type="entry name" value="SRCR_1"/>
    <property type="match status" value="8"/>
</dbReference>
<organism evidence="15 16">
    <name type="scientific">Mizuhopecten yessoensis</name>
    <name type="common">Japanese scallop</name>
    <name type="synonym">Patinopecten yessoensis</name>
    <dbReference type="NCBI Taxonomy" id="6573"/>
    <lineage>
        <taxon>Eukaryota</taxon>
        <taxon>Metazoa</taxon>
        <taxon>Spiralia</taxon>
        <taxon>Lophotrochozoa</taxon>
        <taxon>Mollusca</taxon>
        <taxon>Bivalvia</taxon>
        <taxon>Autobranchia</taxon>
        <taxon>Pteriomorphia</taxon>
        <taxon>Pectinida</taxon>
        <taxon>Pectinoidea</taxon>
        <taxon>Pectinidae</taxon>
        <taxon>Mizuhopecten</taxon>
    </lineage>
</organism>
<keyword evidence="5" id="KW-0675">Receptor</keyword>
<reference evidence="15 16" key="1">
    <citation type="journal article" date="2017" name="Nat. Ecol. Evol.">
        <title>Scallop genome provides insights into evolution of bilaterian karyotype and development.</title>
        <authorList>
            <person name="Wang S."/>
            <person name="Zhang J."/>
            <person name="Jiao W."/>
            <person name="Li J."/>
            <person name="Xun X."/>
            <person name="Sun Y."/>
            <person name="Guo X."/>
            <person name="Huan P."/>
            <person name="Dong B."/>
            <person name="Zhang L."/>
            <person name="Hu X."/>
            <person name="Sun X."/>
            <person name="Wang J."/>
            <person name="Zhao C."/>
            <person name="Wang Y."/>
            <person name="Wang D."/>
            <person name="Huang X."/>
            <person name="Wang R."/>
            <person name="Lv J."/>
            <person name="Li Y."/>
            <person name="Zhang Z."/>
            <person name="Liu B."/>
            <person name="Lu W."/>
            <person name="Hui Y."/>
            <person name="Liang J."/>
            <person name="Zhou Z."/>
            <person name="Hou R."/>
            <person name="Li X."/>
            <person name="Liu Y."/>
            <person name="Li H."/>
            <person name="Ning X."/>
            <person name="Lin Y."/>
            <person name="Zhao L."/>
            <person name="Xing Q."/>
            <person name="Dou J."/>
            <person name="Li Y."/>
            <person name="Mao J."/>
            <person name="Guo H."/>
            <person name="Dou H."/>
            <person name="Li T."/>
            <person name="Mu C."/>
            <person name="Jiang W."/>
            <person name="Fu Q."/>
            <person name="Fu X."/>
            <person name="Miao Y."/>
            <person name="Liu J."/>
            <person name="Yu Q."/>
            <person name="Li R."/>
            <person name="Liao H."/>
            <person name="Li X."/>
            <person name="Kong Y."/>
            <person name="Jiang Z."/>
            <person name="Chourrout D."/>
            <person name="Li R."/>
            <person name="Bao Z."/>
        </authorList>
    </citation>
    <scope>NUCLEOTIDE SEQUENCE [LARGE SCALE GENOMIC DNA]</scope>
    <source>
        <strain evidence="15 16">PY_sf001</strain>
    </source>
</reference>
<feature type="chain" id="PRO_5013007482" evidence="11">
    <location>
        <begin position="29"/>
        <end position="2582"/>
    </location>
</feature>
<feature type="disulfide bond" evidence="7">
    <location>
        <begin position="105"/>
        <end position="115"/>
    </location>
</feature>
<proteinExistence type="predicted"/>
<feature type="repeat" description="LDL-receptor class B" evidence="9">
    <location>
        <begin position="2004"/>
        <end position="2046"/>
    </location>
</feature>
<dbReference type="PANTHER" id="PTHR19331:SF465">
    <property type="entry name" value="EGG PEPTIDE SPERACT RECEPTOR"/>
    <property type="match status" value="1"/>
</dbReference>
<evidence type="ECO:0000256" key="3">
    <source>
        <dbReference type="ARBA" id="ARBA00022737"/>
    </source>
</evidence>
<evidence type="ECO:0000313" key="16">
    <source>
        <dbReference type="Proteomes" id="UP000242188"/>
    </source>
</evidence>
<feature type="disulfide bond" evidence="7">
    <location>
        <begin position="546"/>
        <end position="556"/>
    </location>
</feature>
<keyword evidence="1" id="KW-0245">EGF-like domain</keyword>
<dbReference type="PROSITE" id="PS50923">
    <property type="entry name" value="SUSHI"/>
    <property type="match status" value="3"/>
</dbReference>
<feature type="signal peptide" evidence="11">
    <location>
        <begin position="1"/>
        <end position="28"/>
    </location>
</feature>
<dbReference type="Gene3D" id="2.10.70.10">
    <property type="entry name" value="Complement Module, domain 1"/>
    <property type="match status" value="3"/>
</dbReference>
<feature type="domain" description="SRCR" evidence="12">
    <location>
        <begin position="1809"/>
        <end position="1910"/>
    </location>
</feature>
<feature type="domain" description="Sushi" evidence="14">
    <location>
        <begin position="2227"/>
        <end position="2291"/>
    </location>
</feature>
<evidence type="ECO:0000313" key="15">
    <source>
        <dbReference type="EMBL" id="OWF54663.1"/>
    </source>
</evidence>
<dbReference type="Pfam" id="PF00058">
    <property type="entry name" value="Ldl_recept_b"/>
    <property type="match status" value="2"/>
</dbReference>
<evidence type="ECO:0000256" key="9">
    <source>
        <dbReference type="PROSITE-ProRule" id="PRU00461"/>
    </source>
</evidence>
<evidence type="ECO:0000256" key="1">
    <source>
        <dbReference type="ARBA" id="ARBA00022536"/>
    </source>
</evidence>
<evidence type="ECO:0000259" key="13">
    <source>
        <dbReference type="PROSITE" id="PS50825"/>
    </source>
</evidence>
<dbReference type="InterPro" id="IPR035976">
    <property type="entry name" value="Sushi/SCR/CCP_sf"/>
</dbReference>
<feature type="domain" description="SRCR" evidence="12">
    <location>
        <begin position="1023"/>
        <end position="1124"/>
    </location>
</feature>
<feature type="domain" description="Sushi" evidence="14">
    <location>
        <begin position="2373"/>
        <end position="2436"/>
    </location>
</feature>
<feature type="disulfide bond" evidence="7">
    <location>
        <begin position="1642"/>
        <end position="1652"/>
    </location>
</feature>
<feature type="domain" description="SRCR" evidence="12">
    <location>
        <begin position="476"/>
        <end position="577"/>
    </location>
</feature>
<dbReference type="Proteomes" id="UP000242188">
    <property type="component" value="Unassembled WGS sequence"/>
</dbReference>
<dbReference type="PRINTS" id="PR00258">
    <property type="entry name" value="SPERACTRCPTR"/>
</dbReference>
<feature type="domain" description="Sushi" evidence="14">
    <location>
        <begin position="2437"/>
        <end position="2497"/>
    </location>
</feature>
<dbReference type="InterPro" id="IPR000436">
    <property type="entry name" value="Sushi_SCR_CCP_dom"/>
</dbReference>
<feature type="domain" description="SRCR" evidence="12">
    <location>
        <begin position="1463"/>
        <end position="1565"/>
    </location>
</feature>
<dbReference type="SMART" id="SM00135">
    <property type="entry name" value="LY"/>
    <property type="match status" value="5"/>
</dbReference>
<feature type="disulfide bond" evidence="7">
    <location>
        <begin position="215"/>
        <end position="225"/>
    </location>
</feature>
<name>A0A210R0V5_MIZYE</name>
<dbReference type="SMART" id="SM00202">
    <property type="entry name" value="SR"/>
    <property type="match status" value="17"/>
</dbReference>
<feature type="disulfide bond" evidence="7">
    <location>
        <begin position="872"/>
        <end position="882"/>
    </location>
</feature>
<dbReference type="InterPro" id="IPR011042">
    <property type="entry name" value="6-blade_b-propeller_TolB-like"/>
</dbReference>
<keyword evidence="2 11" id="KW-0732">Signal</keyword>
<feature type="disulfide bond" evidence="7">
    <location>
        <begin position="437"/>
        <end position="447"/>
    </location>
</feature>
<feature type="domain" description="SRCR" evidence="12">
    <location>
        <begin position="31"/>
        <end position="136"/>
    </location>
</feature>
<keyword evidence="10" id="KW-0472">Membrane</keyword>
<feature type="disulfide bond" evidence="7">
    <location>
        <begin position="283"/>
        <end position="347"/>
    </location>
</feature>
<dbReference type="Gene3D" id="3.10.250.10">
    <property type="entry name" value="SRCR-like domain"/>
    <property type="match status" value="17"/>
</dbReference>
<dbReference type="InterPro" id="IPR000033">
    <property type="entry name" value="LDLR_classB_rpt"/>
</dbReference>
<accession>A0A210R0V5</accession>
<dbReference type="SUPFAM" id="SSF63825">
    <property type="entry name" value="YWTD domain"/>
    <property type="match status" value="1"/>
</dbReference>
<keyword evidence="4 7" id="KW-1015">Disulfide bond</keyword>
<evidence type="ECO:0000256" key="7">
    <source>
        <dbReference type="PROSITE-ProRule" id="PRU00196"/>
    </source>
</evidence>
<feature type="domain" description="SRCR" evidence="12">
    <location>
        <begin position="912"/>
        <end position="1014"/>
    </location>
</feature>
<feature type="disulfide bond" evidence="7">
    <location>
        <begin position="296"/>
        <end position="357"/>
    </location>
</feature>
<feature type="disulfide bond" evidence="7">
    <location>
        <begin position="1424"/>
        <end position="1434"/>
    </location>
</feature>
<dbReference type="FunFam" id="3.10.250.10:FF:000007">
    <property type="entry name" value="Soluble scavenger receptor cysteine-rich domain-containing protein SSC5D"/>
    <property type="match status" value="1"/>
</dbReference>
<evidence type="ECO:0000256" key="8">
    <source>
        <dbReference type="PROSITE-ProRule" id="PRU00302"/>
    </source>
</evidence>
<dbReference type="FunFam" id="3.10.250.10:FF:000001">
    <property type="entry name" value="Lysyl oxidase 4 isoform X1"/>
    <property type="match status" value="5"/>
</dbReference>
<keyword evidence="10" id="KW-0812">Transmembrane</keyword>
<dbReference type="InterPro" id="IPR001190">
    <property type="entry name" value="SRCR"/>
</dbReference>
<feature type="disulfide bond" evidence="7">
    <location>
        <begin position="1750"/>
        <end position="1760"/>
    </location>
</feature>
<dbReference type="Gene3D" id="2.120.10.30">
    <property type="entry name" value="TolB, C-terminal domain"/>
    <property type="match status" value="1"/>
</dbReference>
<evidence type="ECO:0000256" key="5">
    <source>
        <dbReference type="ARBA" id="ARBA00023170"/>
    </source>
</evidence>
<dbReference type="Pfam" id="PF00530">
    <property type="entry name" value="SRCR"/>
    <property type="match status" value="17"/>
</dbReference>
<dbReference type="GO" id="GO:0016020">
    <property type="term" value="C:membrane"/>
    <property type="evidence" value="ECO:0007669"/>
    <property type="project" value="InterPro"/>
</dbReference>
<dbReference type="STRING" id="6573.A0A210R0V5"/>
<feature type="domain" description="SRCR" evidence="12">
    <location>
        <begin position="695"/>
        <end position="796"/>
    </location>
</feature>
<sequence>MELRKSHINFNMCVFVLVIAACLQISTAMTIRLQGGKRASQGRVEVFHNNTWGTVCDDNFNNNAAKVVCRMLGLYNSRNYILARSNAFFGQGNRSMPIWLDDVACTGAETALESCHLKPWGQQNCRHGEDVGVDCNAALDANVPVRLRDGTNAREGRLEVQYNNTWGTVCDDEFDDHAAAVVCTSLGLANVNAIPIGNGFFGNGTLPILLDDVRCTGTEPGLGACNHKHWGQSNCAHNEDVGVICYQGPQPSTSNVQVRLSGGTSQYQGRLEIQVFNRWGTVCDDSFDAREANVTCRMLGFLNGGTVLSGRTFGGGRGPIWLDDMECQGTESNLVNCVHKPWGVNNCDHSEDVAVSCTPNNLPPIQARLAGGSNSNTGRFEIYYNGVWGTVCDDSWNNADAAVACRMLHLPYSGAAAISKGGFGPGTGSIILDDVVCVGTETSVAMCQHSPWNQNNCDHSEDAGVICQSGNANTQIRLVGGSGAFEGRLEVFYNNTWGTVCDDFFGAPEAKVVCKQLQFSGTGAQAKGNAFFGPGTGRIFLDDMQCTGTERNLALCGHRGWGNNNCDHTEDVSVICGSGNPHSNTSLRLVGGTNNQEGRLEVYHSGTWGTVCDDYFDNVAASVVCKMLKLPWRGAQARPNGYFGSGSGRIWLDNVICHGNETNLAYCRHRPWGTTNCDHTEDVGVVCGQLERVRLRLVNGSSTSQGRLEVYHNNTWGTVCDDSFDSSAASVVCHMLGFRRDHALAFSNAHYGQGTGPIMLDDIGCTGNENNILQCRNKGWYTNNCAHSEDVGVMCNSGTPHLRLRNGRNSNQGRVEIQIGNTWGTICDDSFDGNAAKVVCRMLHKASANAVAVTAAGFGLGSGPIYLDEVRCFGNETSILNCNTNPIGTNDCDHSEDVGVICTNSQQSNVRVRLTGGPNMNEGRLQVNYNHQWGSVCDDSFNDSAAAVICSMLHINVVHARAVPGIRYNVSYPGPIWMDDVKCSGTEASITACQRSPFGTNDCEHTEDVGVICETAQSLQAPVRLVNGTNGNNGRVEVQHNNMWGTVCDDGWGVPEATVVCHQLGKPTSVVVPLSNAFYGAGSGAIQIDDIDCVGNETTLGMCQRKPWGVSDCTHQEDAGVMCLARSPNTRVSVRLVGGLSHSQGRVQVRYNGVWGSICDDSWDSRDATVICRMLGYSTTGARALTNIGTGRGPIWMDDVECVGTESNIQNCTFKGWAENNCDHSEDAGVYCNDGHTVNVPVRLANGPSAMEGRVEIQYNHQWGTVCDDYWSNADAQVVCRMLGFATDGAQSFNNSRYGQGTGRILMDDVKCVGTETNLGHCQFQGWGINNCDHSEDAGVRCNPAGTVTTNVQVRLVGGSNTNEGRVEVFYNNTWGTICDDYWGAVDAKVICRMLGKPTIGAVAKTNAFYGSGTGPILLDNVNCLGNESSIAQCGNRGWGINNCRHREDAGVVCSGRTQVTPLRLVGGRTRYEGRLEVYHSGAWGTVCDDMANFHTATVVCNQLGYLGGIPSVRSNAFYGAGTGQIWMDDLRCAGTEISLDGCNFNQPWGTNDCDHSEDLGIVCRTATVPIRLVDPSGNPNQGRVEIRVNNTWGTVCDDQFNSVTAGIVCGMQGYSRTGAIAKGSAFFGAGGGPILLDDVHCVGGETNILQCASKPFGMNDCSHSEDVGVICQVESIPMRLVGGPNRMSGRVEVLHNGTWGTVCDDYWTSNNNAKVVCRMLGYPTAGAFSRSRAYFGAGTGPILLDDLRCSGNESTIASCSHRPWGTNNCRHAEDVGVVCSATTTPAATTTPRVTNPPPSTPNPSQVFVRLVNGHSANVGRVEVFANNVWGTVCDDLWNSKDAGVICQMIGYSSTGATPKPRATFGQGTGQIWLDNVNCTGAESSITGCHSNGWGAHNCGHQEDAGVVCPTTQIPNNFLLVTDTTNRQVYRMDIGSKSYVTIPLSNHDNPIAIDYNPSNYRIFWTDVGSKQIRMAGLNGYAEKTIRQFSQKAVMDGIAVDVVSGLVFYTDTGNDVIVVMTIAGTAQKTIISQNLDQPRAIVADPQNGVIYWTDWGSSPRIERANYDGTGRRAIVNTGLKWPNALAVDVQGNKMYWADGGTNKIESAHLDGTQRTTLLDESISHPISHYFGLALLNGQLYFTDWSRTTIMTIGTDGSNPGPFGPPAFGRLNDIHAHKNGVGFSGPNGCSAGKGGCSHICLPKGASSHMCACPDGLTLQPNGLSCGQAIPCSSLQAPQNGQITPANCSSGESGSGAVCQVSCNTGYFLYGQSSVTCLSNGQWSNYGQNFICRDNQPPTVNCPANLQVSADKGAQTATVSWPKPTATDNSGSNVVVFQSMQSPTTLGAGSYTVTVMAYDPSGQSASCSFTIKVTVLTCPPLNPPANAVITSPTCASFYGTSCQIGCQSGYQLKGNSYVSCDKTAAGTPAWTVMGRSCVQLTCPKPLLPGNGIITACTAPYTVGALCVQSCNKGFSAIGGTTNLQCQSNGVWAGQTLTCSNGFSGSGSSAAVRSGSSSTSSSSLSESSISGIVAGCVVGVLLIVIIAAAVFLYNKRMQHNLINGTGGARSYELGGMSNPNYSSTNQ</sequence>
<feature type="domain" description="SRCR" evidence="12">
    <location>
        <begin position="1242"/>
        <end position="1343"/>
    </location>
</feature>
<feature type="transmembrane region" description="Helical" evidence="10">
    <location>
        <begin position="2525"/>
        <end position="2549"/>
    </location>
</feature>
<dbReference type="CDD" id="cd00033">
    <property type="entry name" value="CCP"/>
    <property type="match status" value="3"/>
</dbReference>
<feature type="domain" description="SRCR" evidence="12">
    <location>
        <begin position="367"/>
        <end position="468"/>
    </location>
</feature>
<keyword evidence="10" id="KW-1133">Transmembrane helix</keyword>
<feature type="disulfide bond" evidence="7">
    <location>
        <begin position="1533"/>
        <end position="1543"/>
    </location>
</feature>
<dbReference type="SUPFAM" id="SSF56487">
    <property type="entry name" value="SRCR-like"/>
    <property type="match status" value="17"/>
</dbReference>
<evidence type="ECO:0000256" key="10">
    <source>
        <dbReference type="SAM" id="Phobius"/>
    </source>
</evidence>
<feature type="domain" description="SRCR" evidence="12">
    <location>
        <begin position="1679"/>
        <end position="1781"/>
    </location>
</feature>
<feature type="disulfide bond" evidence="7">
    <location>
        <begin position="1093"/>
        <end position="1103"/>
    </location>
</feature>
<protein>
    <submittedName>
        <fullName evidence="15">Deleted in malignant brain tumors 1 protein</fullName>
    </submittedName>
</protein>
<feature type="disulfide bond" evidence="7">
    <location>
        <begin position="1202"/>
        <end position="1212"/>
    </location>
</feature>
<dbReference type="InterPro" id="IPR036772">
    <property type="entry name" value="SRCR-like_dom_sf"/>
</dbReference>
<dbReference type="PROSITE" id="PS51120">
    <property type="entry name" value="LDLRB"/>
    <property type="match status" value="3"/>
</dbReference>
<dbReference type="Pfam" id="PF00084">
    <property type="entry name" value="Sushi"/>
    <property type="match status" value="3"/>
</dbReference>
<feature type="disulfide bond" evidence="7">
    <location>
        <begin position="1312"/>
        <end position="1322"/>
    </location>
</feature>
<evidence type="ECO:0000256" key="4">
    <source>
        <dbReference type="ARBA" id="ARBA00023157"/>
    </source>
</evidence>
<dbReference type="EMBL" id="NEDP02000942">
    <property type="protein sequence ID" value="OWF54663.1"/>
    <property type="molecule type" value="Genomic_DNA"/>
</dbReference>
<feature type="domain" description="HYR" evidence="13">
    <location>
        <begin position="2290"/>
        <end position="2372"/>
    </location>
</feature>
<dbReference type="PROSITE" id="PS51257">
    <property type="entry name" value="PROKAR_LIPOPROTEIN"/>
    <property type="match status" value="1"/>
</dbReference>
<feature type="disulfide bond" evidence="8">
    <location>
        <begin position="2439"/>
        <end position="2482"/>
    </location>
</feature>
<dbReference type="OrthoDB" id="536948at2759"/>
<feature type="domain" description="SRCR" evidence="12">
    <location>
        <begin position="258"/>
        <end position="358"/>
    </location>
</feature>
<dbReference type="SUPFAM" id="SSF57535">
    <property type="entry name" value="Complement control module/SCR domain"/>
    <property type="match status" value="3"/>
</dbReference>
<gene>
    <name evidence="15" type="ORF">KP79_PYT04389</name>
</gene>
<evidence type="ECO:0000256" key="11">
    <source>
        <dbReference type="SAM" id="SignalP"/>
    </source>
</evidence>
<feature type="domain" description="SRCR" evidence="12">
    <location>
        <begin position="1134"/>
        <end position="1233"/>
    </location>
</feature>
<feature type="domain" description="SRCR" evidence="12">
    <location>
        <begin position="1354"/>
        <end position="1455"/>
    </location>
</feature>
<dbReference type="FunFam" id="3.10.250.10:FF:000006">
    <property type="entry name" value="neurotrypsin isoform X2"/>
    <property type="match status" value="8"/>
</dbReference>
<keyword evidence="3" id="KW-0677">Repeat</keyword>
<keyword evidence="8" id="KW-0768">Sushi</keyword>
<feature type="domain" description="SRCR" evidence="12">
    <location>
        <begin position="145"/>
        <end position="246"/>
    </location>
</feature>
<evidence type="ECO:0000256" key="2">
    <source>
        <dbReference type="ARBA" id="ARBA00022729"/>
    </source>
</evidence>
<dbReference type="SMART" id="SM00032">
    <property type="entry name" value="CCP"/>
    <property type="match status" value="3"/>
</dbReference>
<feature type="domain" description="SRCR" evidence="12">
    <location>
        <begin position="587"/>
        <end position="688"/>
    </location>
</feature>
<dbReference type="Pfam" id="PF14670">
    <property type="entry name" value="FXa_inhibition"/>
    <property type="match status" value="1"/>
</dbReference>
<dbReference type="FunFam" id="2.120.10.30:FF:000241">
    <property type="entry name" value="Low-density lipoprotein receptor-related protein 6"/>
    <property type="match status" value="1"/>
</dbReference>
<feature type="repeat" description="LDL-receptor class B" evidence="9">
    <location>
        <begin position="2091"/>
        <end position="2133"/>
    </location>
</feature>
<feature type="domain" description="SRCR" evidence="12">
    <location>
        <begin position="1571"/>
        <end position="1673"/>
    </location>
</feature>
<dbReference type="SUPFAM" id="SSF57196">
    <property type="entry name" value="EGF/Laminin"/>
    <property type="match status" value="1"/>
</dbReference>
<dbReference type="FunFam" id="3.10.250.10:FF:000011">
    <property type="entry name" value="Scavenger receptor class A member 5"/>
    <property type="match status" value="3"/>
</dbReference>
<comment type="caution">
    <text evidence="7">Lacks conserved residue(s) required for the propagation of feature annotation.</text>
</comment>
<feature type="disulfide bond" evidence="7">
    <location>
        <begin position="657"/>
        <end position="667"/>
    </location>
</feature>
<evidence type="ECO:0000256" key="6">
    <source>
        <dbReference type="ARBA" id="ARBA00023180"/>
    </source>
</evidence>
<dbReference type="Pfam" id="PF02494">
    <property type="entry name" value="HYR"/>
    <property type="match status" value="1"/>
</dbReference>
<dbReference type="PROSITE" id="PS50287">
    <property type="entry name" value="SRCR_2"/>
    <property type="match status" value="17"/>
</dbReference>
<feature type="disulfide bond" evidence="7">
    <location>
        <begin position="327"/>
        <end position="337"/>
    </location>
</feature>
<comment type="caution">
    <text evidence="15">The sequence shown here is derived from an EMBL/GenBank/DDBJ whole genome shotgun (WGS) entry which is preliminary data.</text>
</comment>
<feature type="disulfide bond" evidence="7">
    <location>
        <begin position="765"/>
        <end position="775"/>
    </location>
</feature>
<evidence type="ECO:0000259" key="14">
    <source>
        <dbReference type="PROSITE" id="PS50923"/>
    </source>
</evidence>
<feature type="domain" description="SRCR" evidence="12">
    <location>
        <begin position="802"/>
        <end position="903"/>
    </location>
</feature>
<feature type="disulfide bond" evidence="7">
    <location>
        <begin position="983"/>
        <end position="993"/>
    </location>
</feature>
<keyword evidence="16" id="KW-1185">Reference proteome</keyword>